<keyword evidence="2" id="KW-1185">Reference proteome</keyword>
<dbReference type="AlphaFoldDB" id="A0A1H9IY40"/>
<dbReference type="STRING" id="571933.SAMN05216362_12743"/>
<name>A0A1H9IY40_9BACI</name>
<gene>
    <name evidence="1" type="ORF">SAMN05216362_12743</name>
</gene>
<organism evidence="1 2">
    <name type="scientific">Piscibacillus halophilus</name>
    <dbReference type="NCBI Taxonomy" id="571933"/>
    <lineage>
        <taxon>Bacteria</taxon>
        <taxon>Bacillati</taxon>
        <taxon>Bacillota</taxon>
        <taxon>Bacilli</taxon>
        <taxon>Bacillales</taxon>
        <taxon>Bacillaceae</taxon>
        <taxon>Piscibacillus</taxon>
    </lineage>
</organism>
<dbReference type="RefSeq" id="WP_091774341.1">
    <property type="nucleotide sequence ID" value="NZ_FOES01000027.1"/>
</dbReference>
<dbReference type="CDD" id="cd07820">
    <property type="entry name" value="SRPBCC_3"/>
    <property type="match status" value="1"/>
</dbReference>
<evidence type="ECO:0000313" key="1">
    <source>
        <dbReference type="EMBL" id="SEQ79442.1"/>
    </source>
</evidence>
<reference evidence="1 2" key="1">
    <citation type="submission" date="2016-10" db="EMBL/GenBank/DDBJ databases">
        <authorList>
            <person name="de Groot N.N."/>
        </authorList>
    </citation>
    <scope>NUCLEOTIDE SEQUENCE [LARGE SCALE GENOMIC DNA]</scope>
    <source>
        <strain evidence="1 2">DSM 21633</strain>
    </source>
</reference>
<dbReference type="SUPFAM" id="SSF55961">
    <property type="entry name" value="Bet v1-like"/>
    <property type="match status" value="1"/>
</dbReference>
<dbReference type="OrthoDB" id="9801773at2"/>
<evidence type="ECO:0000313" key="2">
    <source>
        <dbReference type="Proteomes" id="UP000199427"/>
    </source>
</evidence>
<dbReference type="Gene3D" id="3.30.530.20">
    <property type="match status" value="1"/>
</dbReference>
<dbReference type="EMBL" id="FOES01000027">
    <property type="protein sequence ID" value="SEQ79442.1"/>
    <property type="molecule type" value="Genomic_DNA"/>
</dbReference>
<sequence length="150" mass="17375">MPTIKYDILIDAPIEYVFDLTRDVDVHMQTTANTGEQAIAGVTHGLMEKGDTVTWKAKHLGVKQTLTAKIIEMNRPYYFKDIMIKGAFHSFTHTHEFIETDQGTLMKDVFQYQSPLGFIGVLADQLFLEKYMQRFIERRAIELKKIAEMR</sequence>
<protein>
    <submittedName>
        <fullName evidence="1">Ligand-binding SRPBCC domain-containing protein</fullName>
    </submittedName>
</protein>
<dbReference type="InterPro" id="IPR023393">
    <property type="entry name" value="START-like_dom_sf"/>
</dbReference>
<accession>A0A1H9IY40</accession>
<proteinExistence type="predicted"/>
<dbReference type="Proteomes" id="UP000199427">
    <property type="component" value="Unassembled WGS sequence"/>
</dbReference>